<comment type="catalytic activity">
    <reaction evidence="1 14">
        <text>ATP + protein L-histidine = ADP + protein N-phospho-L-histidine.</text>
        <dbReference type="EC" id="2.7.13.3"/>
    </reaction>
</comment>
<evidence type="ECO:0000256" key="13">
    <source>
        <dbReference type="ARBA" id="ARBA00023136"/>
    </source>
</evidence>
<keyword evidence="6 14" id="KW-0808">Transferase</keyword>
<evidence type="ECO:0000259" key="15">
    <source>
        <dbReference type="PROSITE" id="PS50109"/>
    </source>
</evidence>
<dbReference type="Pfam" id="PF00672">
    <property type="entry name" value="HAMP"/>
    <property type="match status" value="1"/>
</dbReference>
<dbReference type="InterPro" id="IPR004358">
    <property type="entry name" value="Sig_transdc_His_kin-like_C"/>
</dbReference>
<accession>A0ABW7P0U1</accession>
<dbReference type="GO" id="GO:0004673">
    <property type="term" value="F:protein histidine kinase activity"/>
    <property type="evidence" value="ECO:0007669"/>
    <property type="project" value="UniProtKB-EC"/>
</dbReference>
<dbReference type="Gene3D" id="3.30.565.10">
    <property type="entry name" value="Histidine kinase-like ATPase, C-terminal domain"/>
    <property type="match status" value="1"/>
</dbReference>
<evidence type="ECO:0000256" key="10">
    <source>
        <dbReference type="ARBA" id="ARBA00022840"/>
    </source>
</evidence>
<keyword evidence="13 14" id="KW-0472">Membrane</keyword>
<dbReference type="InterPro" id="IPR050428">
    <property type="entry name" value="TCS_sensor_his_kinase"/>
</dbReference>
<dbReference type="PRINTS" id="PR00344">
    <property type="entry name" value="BCTRLSENSOR"/>
</dbReference>
<evidence type="ECO:0000256" key="4">
    <source>
        <dbReference type="ARBA" id="ARBA00022519"/>
    </source>
</evidence>
<feature type="transmembrane region" description="Helical" evidence="14">
    <location>
        <begin position="12"/>
        <end position="33"/>
    </location>
</feature>
<evidence type="ECO:0000256" key="14">
    <source>
        <dbReference type="RuleBase" id="RU364088"/>
    </source>
</evidence>
<keyword evidence="11 14" id="KW-1133">Transmembrane helix</keyword>
<dbReference type="PANTHER" id="PTHR45436">
    <property type="entry name" value="SENSOR HISTIDINE KINASE YKOH"/>
    <property type="match status" value="1"/>
</dbReference>
<dbReference type="CDD" id="cd00075">
    <property type="entry name" value="HATPase"/>
    <property type="match status" value="1"/>
</dbReference>
<dbReference type="CDD" id="cd06225">
    <property type="entry name" value="HAMP"/>
    <property type="match status" value="1"/>
</dbReference>
<evidence type="ECO:0000256" key="1">
    <source>
        <dbReference type="ARBA" id="ARBA00000085"/>
    </source>
</evidence>
<dbReference type="InterPro" id="IPR006290">
    <property type="entry name" value="CztS_silS_copS"/>
</dbReference>
<proteinExistence type="predicted"/>
<evidence type="ECO:0000256" key="5">
    <source>
        <dbReference type="ARBA" id="ARBA00022553"/>
    </source>
</evidence>
<reference evidence="17 18" key="1">
    <citation type="submission" date="2024-08" db="EMBL/GenBank/DDBJ databases">
        <title>Oceanimonas smirnovii Genome sequencing and assembly.</title>
        <authorList>
            <person name="Tang B."/>
        </authorList>
    </citation>
    <scope>NUCLEOTIDE SEQUENCE [LARGE SCALE GENOMIC DNA]</scope>
    <source>
        <strain evidence="17 18">OS2020-119</strain>
    </source>
</reference>
<evidence type="ECO:0000256" key="12">
    <source>
        <dbReference type="ARBA" id="ARBA00023012"/>
    </source>
</evidence>
<evidence type="ECO:0000256" key="3">
    <source>
        <dbReference type="ARBA" id="ARBA00022475"/>
    </source>
</evidence>
<dbReference type="SUPFAM" id="SSF55874">
    <property type="entry name" value="ATPase domain of HSP90 chaperone/DNA topoisomerase II/histidine kinase"/>
    <property type="match status" value="1"/>
</dbReference>
<evidence type="ECO:0000256" key="9">
    <source>
        <dbReference type="ARBA" id="ARBA00022777"/>
    </source>
</evidence>
<gene>
    <name evidence="17" type="ORF">AB9R89_07095</name>
</gene>
<feature type="transmembrane region" description="Helical" evidence="14">
    <location>
        <begin position="158"/>
        <end position="178"/>
    </location>
</feature>
<feature type="domain" description="Histidine kinase" evidence="15">
    <location>
        <begin position="241"/>
        <end position="454"/>
    </location>
</feature>
<comment type="function">
    <text evidence="14">Member of a two-component regulatory system.</text>
</comment>
<evidence type="ECO:0000256" key="2">
    <source>
        <dbReference type="ARBA" id="ARBA00004533"/>
    </source>
</evidence>
<protein>
    <recommendedName>
        <fullName evidence="14">Sensor protein</fullName>
        <ecNumber evidence="14">2.7.13.3</ecNumber>
    </recommendedName>
</protein>
<name>A0ABW7P0U1_9GAMM</name>
<keyword evidence="10 14" id="KW-0067">ATP-binding</keyword>
<feature type="domain" description="HAMP" evidence="16">
    <location>
        <begin position="180"/>
        <end position="233"/>
    </location>
</feature>
<dbReference type="Pfam" id="PF00512">
    <property type="entry name" value="HisKA"/>
    <property type="match status" value="1"/>
</dbReference>
<evidence type="ECO:0000256" key="7">
    <source>
        <dbReference type="ARBA" id="ARBA00022692"/>
    </source>
</evidence>
<dbReference type="EC" id="2.7.13.3" evidence="14"/>
<dbReference type="PANTHER" id="PTHR45436:SF3">
    <property type="entry name" value="SENSOR HISTIDINE KINASE HPRS"/>
    <property type="match status" value="1"/>
</dbReference>
<dbReference type="PROSITE" id="PS50109">
    <property type="entry name" value="HIS_KIN"/>
    <property type="match status" value="1"/>
</dbReference>
<keyword evidence="9 14" id="KW-0418">Kinase</keyword>
<dbReference type="Gene3D" id="1.10.287.130">
    <property type="match status" value="1"/>
</dbReference>
<keyword evidence="3 14" id="KW-1003">Cell membrane</keyword>
<dbReference type="SUPFAM" id="SSF47384">
    <property type="entry name" value="Homodimeric domain of signal transducing histidine kinase"/>
    <property type="match status" value="1"/>
</dbReference>
<dbReference type="InterPro" id="IPR036890">
    <property type="entry name" value="HATPase_C_sf"/>
</dbReference>
<evidence type="ECO:0000256" key="8">
    <source>
        <dbReference type="ARBA" id="ARBA00022741"/>
    </source>
</evidence>
<dbReference type="NCBIfam" id="TIGR01386">
    <property type="entry name" value="cztS_silS_copS"/>
    <property type="match status" value="1"/>
</dbReference>
<evidence type="ECO:0000313" key="17">
    <source>
        <dbReference type="EMBL" id="MFH7565088.1"/>
    </source>
</evidence>
<evidence type="ECO:0000259" key="16">
    <source>
        <dbReference type="PROSITE" id="PS50885"/>
    </source>
</evidence>
<evidence type="ECO:0000256" key="11">
    <source>
        <dbReference type="ARBA" id="ARBA00022989"/>
    </source>
</evidence>
<comment type="caution">
    <text evidence="17">The sequence shown here is derived from an EMBL/GenBank/DDBJ whole genome shotgun (WGS) entry which is preliminary data.</text>
</comment>
<dbReference type="InterPro" id="IPR036097">
    <property type="entry name" value="HisK_dim/P_sf"/>
</dbReference>
<organism evidence="17 18">
    <name type="scientific">Oceanimonas smirnovii</name>
    <dbReference type="NCBI Taxonomy" id="264574"/>
    <lineage>
        <taxon>Bacteria</taxon>
        <taxon>Pseudomonadati</taxon>
        <taxon>Pseudomonadota</taxon>
        <taxon>Gammaproteobacteria</taxon>
        <taxon>Aeromonadales</taxon>
        <taxon>Aeromonadaceae</taxon>
        <taxon>Oceanimonas</taxon>
    </lineage>
</organism>
<comment type="subcellular location">
    <subcellularLocation>
        <location evidence="2 14">Cell inner membrane</location>
    </subcellularLocation>
</comment>
<sequence>MKQILSSLSFRLALMFALVSAVLLGSIGFYLYFSLERELAWRDDQSLLGRLEHMQALLTSSDSIKDLRDRPTLYANMLGNEDSLLWVLDQDGEVLISVNPAGLSVPVGLSAGQTRLGYNEEGNARLAWHYLKQGNLNLMLVAGKLLAPREQMLAAYRLRLLLALAGGALIAFLLGWLVSRRGLMPVRRLAKQAGAIDVRELHRRLNTRQLPEELRELGHSLNHMLARLEEGFGRLSRFSEDLAHEVRTPLSNLMGHTEHVLRRNRSTEEYESLLASHLEEYQRLSRMINSMLFLARTEQPQAVIQAEAVTLSMLVEQLCEYFEGMAEEADTSLVNQAHGEVWADQELLRRALANLLANALRYGEPGQPIVIGSEHTSNSTVISVHNHGPAIAAEHLPRLFDRFYRCDPSRTQGGDTGGLGLAIVDSIMQLHGGNVSVRSDNRGTVFMLHFPINVAIEPGRADPDKRW</sequence>
<keyword evidence="4 14" id="KW-0997">Cell inner membrane</keyword>
<dbReference type="RefSeq" id="WP_317075823.1">
    <property type="nucleotide sequence ID" value="NZ_CP166302.1"/>
</dbReference>
<dbReference type="CDD" id="cd00082">
    <property type="entry name" value="HisKA"/>
    <property type="match status" value="1"/>
</dbReference>
<dbReference type="InterPro" id="IPR005467">
    <property type="entry name" value="His_kinase_dom"/>
</dbReference>
<keyword evidence="8 14" id="KW-0547">Nucleotide-binding</keyword>
<dbReference type="Pfam" id="PF02518">
    <property type="entry name" value="HATPase_c"/>
    <property type="match status" value="1"/>
</dbReference>
<dbReference type="SMART" id="SM00387">
    <property type="entry name" value="HATPase_c"/>
    <property type="match status" value="1"/>
</dbReference>
<dbReference type="Proteomes" id="UP001610706">
    <property type="component" value="Unassembled WGS sequence"/>
</dbReference>
<dbReference type="InterPro" id="IPR003661">
    <property type="entry name" value="HisK_dim/P_dom"/>
</dbReference>
<dbReference type="InterPro" id="IPR003594">
    <property type="entry name" value="HATPase_dom"/>
</dbReference>
<dbReference type="EMBL" id="JBGFTR010000008">
    <property type="protein sequence ID" value="MFH7565088.1"/>
    <property type="molecule type" value="Genomic_DNA"/>
</dbReference>
<dbReference type="InterPro" id="IPR003660">
    <property type="entry name" value="HAMP_dom"/>
</dbReference>
<keyword evidence="12 14" id="KW-0902">Two-component regulatory system</keyword>
<evidence type="ECO:0000256" key="6">
    <source>
        <dbReference type="ARBA" id="ARBA00022679"/>
    </source>
</evidence>
<keyword evidence="7 14" id="KW-0812">Transmembrane</keyword>
<evidence type="ECO:0000313" key="18">
    <source>
        <dbReference type="Proteomes" id="UP001610706"/>
    </source>
</evidence>
<dbReference type="Gene3D" id="6.10.340.10">
    <property type="match status" value="1"/>
</dbReference>
<keyword evidence="18" id="KW-1185">Reference proteome</keyword>
<dbReference type="SMART" id="SM00388">
    <property type="entry name" value="HisKA"/>
    <property type="match status" value="1"/>
</dbReference>
<keyword evidence="5" id="KW-0597">Phosphoprotein</keyword>
<dbReference type="SMART" id="SM00304">
    <property type="entry name" value="HAMP"/>
    <property type="match status" value="1"/>
</dbReference>
<dbReference type="PROSITE" id="PS50885">
    <property type="entry name" value="HAMP"/>
    <property type="match status" value="1"/>
</dbReference>